<dbReference type="Proteomes" id="UP001175147">
    <property type="component" value="Unassembled WGS sequence"/>
</dbReference>
<dbReference type="Gene3D" id="3.90.226.10">
    <property type="entry name" value="2-enoyl-CoA Hydratase, Chain A, domain 1"/>
    <property type="match status" value="1"/>
</dbReference>
<dbReference type="InterPro" id="IPR029045">
    <property type="entry name" value="ClpP/crotonase-like_dom_sf"/>
</dbReference>
<accession>A0ABT8Z151</accession>
<dbReference type="PANTHER" id="PTHR35984:SF1">
    <property type="entry name" value="PERIPLASMIC SERINE PROTEASE"/>
    <property type="match status" value="1"/>
</dbReference>
<reference evidence="1" key="1">
    <citation type="submission" date="2023-07" db="EMBL/GenBank/DDBJ databases">
        <title>Mucosal microbiota of week-old chicken and adult hens.</title>
        <authorList>
            <person name="Volf J."/>
            <person name="Karasova D."/>
            <person name="Crhanova M."/>
            <person name="Faldynova M."/>
            <person name="Prikrylova H."/>
            <person name="Zeman M."/>
            <person name="Babak V."/>
            <person name="Rajova J."/>
            <person name="Rychlik I."/>
        </authorList>
    </citation>
    <scope>NUCLEOTIDE SEQUENCE</scope>
    <source>
        <strain evidence="1">ET902</strain>
    </source>
</reference>
<dbReference type="SUPFAM" id="SSF52096">
    <property type="entry name" value="ClpP/crotonase"/>
    <property type="match status" value="1"/>
</dbReference>
<protein>
    <recommendedName>
        <fullName evidence="3">Serine dehydrogenase proteinase</fullName>
    </recommendedName>
</protein>
<dbReference type="EMBL" id="JAUPBM010000116">
    <property type="protein sequence ID" value="MDO7020915.1"/>
    <property type="molecule type" value="Genomic_DNA"/>
</dbReference>
<organism evidence="1 2">
    <name type="scientific">Brachyspira innocens</name>
    <dbReference type="NCBI Taxonomy" id="13264"/>
    <lineage>
        <taxon>Bacteria</taxon>
        <taxon>Pseudomonadati</taxon>
        <taxon>Spirochaetota</taxon>
        <taxon>Spirochaetia</taxon>
        <taxon>Brachyspirales</taxon>
        <taxon>Brachyspiraceae</taxon>
        <taxon>Brachyspira</taxon>
    </lineage>
</organism>
<dbReference type="InterPro" id="IPR002825">
    <property type="entry name" value="Pept_S49_ser-pept_pro"/>
</dbReference>
<comment type="caution">
    <text evidence="1">The sequence shown here is derived from an EMBL/GenBank/DDBJ whole genome shotgun (WGS) entry which is preliminary data.</text>
</comment>
<evidence type="ECO:0000313" key="1">
    <source>
        <dbReference type="EMBL" id="MDO7020915.1"/>
    </source>
</evidence>
<dbReference type="PANTHER" id="PTHR35984">
    <property type="entry name" value="PERIPLASMIC SERINE PROTEASE"/>
    <property type="match status" value="1"/>
</dbReference>
<keyword evidence="2" id="KW-1185">Reference proteome</keyword>
<name>A0ABT8Z151_9SPIR</name>
<sequence length="340" mass="38675">MASKNTSSKTHTKTIKPPILFSKTQEIINKITKQLDAPLLSYWNSNGGSVCQNDVIVLSDVLKHIGKCDKIYFFIKSSGGSGQASLRIVHLLRQSCKKIVALLPLEAASAATMLCLGADEIQMGPLAFITAVDTSLQHELSPVNKDNNLVYVSQDELARVIKLWKEQANNNDNNPYEHIYKYIHPLVLGAVDRASSLSIKLCKDILSYHMDNQKLIDNISNSLNSAYPSHNYPITIREAKKLGLNVKEMDEKLNESLMALNEYYSEMGQKSCTDYDEFNYHDNEILNIHEGAGVQIYYQEDKDWHYRSEERRWIPMNDNSGWIKNTLINGKHVKNIFHIR</sequence>
<gene>
    <name evidence="1" type="ORF">Q5M86_09030</name>
</gene>
<evidence type="ECO:0008006" key="3">
    <source>
        <dbReference type="Google" id="ProtNLM"/>
    </source>
</evidence>
<evidence type="ECO:0000313" key="2">
    <source>
        <dbReference type="Proteomes" id="UP001175147"/>
    </source>
</evidence>
<dbReference type="RefSeq" id="WP_020005080.1">
    <property type="nucleotide sequence ID" value="NZ_JAUPBL010000021.1"/>
</dbReference>
<proteinExistence type="predicted"/>